<feature type="region of interest" description="Disordered" evidence="6">
    <location>
        <begin position="276"/>
        <end position="346"/>
    </location>
</feature>
<dbReference type="OrthoDB" id="10614300at2759"/>
<feature type="compositionally biased region" description="Low complexity" evidence="6">
    <location>
        <begin position="24"/>
        <end position="49"/>
    </location>
</feature>
<feature type="region of interest" description="Disordered" evidence="6">
    <location>
        <begin position="1"/>
        <end position="260"/>
    </location>
</feature>
<dbReference type="PANTHER" id="PTHR15660">
    <property type="entry name" value="BRISC AND BRCA1-A COMPLEX MEMBER 1"/>
    <property type="match status" value="1"/>
</dbReference>
<evidence type="ECO:0000256" key="5">
    <source>
        <dbReference type="ARBA" id="ARBA00023242"/>
    </source>
</evidence>
<evidence type="ECO:0000313" key="7">
    <source>
        <dbReference type="EMBL" id="OQR79894.1"/>
    </source>
</evidence>
<dbReference type="Proteomes" id="UP000192247">
    <property type="component" value="Unassembled WGS sequence"/>
</dbReference>
<dbReference type="GO" id="GO:0070552">
    <property type="term" value="C:BRISC complex"/>
    <property type="evidence" value="ECO:0007669"/>
    <property type="project" value="InterPro"/>
</dbReference>
<keyword evidence="2" id="KW-0963">Cytoplasm</keyword>
<dbReference type="GO" id="GO:0016604">
    <property type="term" value="C:nuclear body"/>
    <property type="evidence" value="ECO:0007669"/>
    <property type="project" value="TreeGrafter"/>
</dbReference>
<dbReference type="GO" id="GO:0006302">
    <property type="term" value="P:double-strand break repair"/>
    <property type="evidence" value="ECO:0007669"/>
    <property type="project" value="TreeGrafter"/>
</dbReference>
<feature type="compositionally biased region" description="Basic and acidic residues" evidence="6">
    <location>
        <begin position="80"/>
        <end position="89"/>
    </location>
</feature>
<keyword evidence="8" id="KW-1185">Reference proteome</keyword>
<feature type="compositionally biased region" description="Basic and acidic residues" evidence="6">
    <location>
        <begin position="50"/>
        <end position="67"/>
    </location>
</feature>
<accession>A0A1V9Y2C1</accession>
<feature type="compositionally biased region" description="Basic and acidic residues" evidence="6">
    <location>
        <begin position="320"/>
        <end position="338"/>
    </location>
</feature>
<name>A0A1V9Y2C1_9ACAR</name>
<evidence type="ECO:0000256" key="6">
    <source>
        <dbReference type="SAM" id="MobiDB-lite"/>
    </source>
</evidence>
<proteinExistence type="predicted"/>
<dbReference type="GO" id="GO:0007095">
    <property type="term" value="P:mitotic G2 DNA damage checkpoint signaling"/>
    <property type="evidence" value="ECO:0007669"/>
    <property type="project" value="TreeGrafter"/>
</dbReference>
<gene>
    <name evidence="7" type="ORF">BIW11_00090</name>
</gene>
<feature type="region of interest" description="Disordered" evidence="6">
    <location>
        <begin position="533"/>
        <end position="554"/>
    </location>
</feature>
<keyword evidence="4" id="KW-0234">DNA repair</keyword>
<dbReference type="EMBL" id="MNPL01000572">
    <property type="protein sequence ID" value="OQR79894.1"/>
    <property type="molecule type" value="Genomic_DNA"/>
</dbReference>
<keyword evidence="5" id="KW-0539">Nucleus</keyword>
<comment type="caution">
    <text evidence="7">The sequence shown here is derived from an EMBL/GenBank/DDBJ whole genome shotgun (WGS) entry which is preliminary data.</text>
</comment>
<dbReference type="GO" id="GO:0045739">
    <property type="term" value="P:positive regulation of DNA repair"/>
    <property type="evidence" value="ECO:0007669"/>
    <property type="project" value="InterPro"/>
</dbReference>
<evidence type="ECO:0000256" key="3">
    <source>
        <dbReference type="ARBA" id="ARBA00022763"/>
    </source>
</evidence>
<protein>
    <submittedName>
        <fullName evidence="7">Uncharacterized protein</fullName>
    </submittedName>
</protein>
<feature type="compositionally biased region" description="Low complexity" evidence="6">
    <location>
        <begin position="292"/>
        <end position="307"/>
    </location>
</feature>
<evidence type="ECO:0000256" key="2">
    <source>
        <dbReference type="ARBA" id="ARBA00022490"/>
    </source>
</evidence>
<dbReference type="AlphaFoldDB" id="A0A1V9Y2C1"/>
<feature type="region of interest" description="Disordered" evidence="6">
    <location>
        <begin position="752"/>
        <end position="794"/>
    </location>
</feature>
<dbReference type="InParanoid" id="A0A1V9Y2C1"/>
<feature type="compositionally biased region" description="Basic and acidic residues" evidence="6">
    <location>
        <begin position="108"/>
        <end position="122"/>
    </location>
</feature>
<evidence type="ECO:0000256" key="4">
    <source>
        <dbReference type="ARBA" id="ARBA00023204"/>
    </source>
</evidence>
<dbReference type="GO" id="GO:0070531">
    <property type="term" value="C:BRCA1-A complex"/>
    <property type="evidence" value="ECO:0007669"/>
    <property type="project" value="InterPro"/>
</dbReference>
<comment type="subcellular location">
    <subcellularLocation>
        <location evidence="1">Nucleus</location>
    </subcellularLocation>
</comment>
<feature type="compositionally biased region" description="Basic and acidic residues" evidence="6">
    <location>
        <begin position="150"/>
        <end position="199"/>
    </location>
</feature>
<dbReference type="InterPro" id="IPR026126">
    <property type="entry name" value="BABAM1"/>
</dbReference>
<reference evidence="7 8" key="1">
    <citation type="journal article" date="2017" name="Gigascience">
        <title>Draft genome of the honey bee ectoparasitic mite, Tropilaelaps mercedesae, is shaped by the parasitic life history.</title>
        <authorList>
            <person name="Dong X."/>
            <person name="Armstrong S.D."/>
            <person name="Xia D."/>
            <person name="Makepeace B.L."/>
            <person name="Darby A.C."/>
            <person name="Kadowaki T."/>
        </authorList>
    </citation>
    <scope>NUCLEOTIDE SEQUENCE [LARGE SCALE GENOMIC DNA]</scope>
    <source>
        <strain evidence="7">Wuxi-XJTLU</strain>
    </source>
</reference>
<sequence length="794" mass="87018">MKRLITESDGSSNPKLARVNAMVSQPTQQQQQQQQQRPLTSHHQQQQQQHQHERRPDGRRQQVRETGHNTNRGRLQQKVLDTRDGRLPGEDVLTLDGLGQPLQAQQRRQSERHGSIRGDVVNEKPSSSECLLASDHPDHEQTSQSHLRKTGREARGQDHRSGKHQDREANASRSDGLEKGQTRHEQPQRRYTADVNVDRRRGKTSPLKTAPGPKNSDPQGTAYSVKSLRRRSPVSGKAAASEPNHRDVTMQTPARATGGTCVTAEDKVEIVSSIMNAPQQQQQQRRVQEAVATTPTARSSGAAAAGGSKDRTVRSVQQSDGKERQLEDDEGNSRRTRDPTAVGLLHGGLRPLPVNCPEKLSLSIRLRREFDPFGVASWMFLAGWSARESGQSIYLAQSLAIFVMDCGVETGLPCGQFLDGSSARVMDTLKKAIRLLASRRSAMNTSAQVGILEWGRTPRWRMQPHCLSSDSTSLETALDKLNPSTANEELCDINALLNTIREKTALPPMWDGGHPPFVVRAIVFYCRPTPPPCSAGPSRNAHSPSAKAAQGDTDRVATQSGTACVRLTDHPLFTLDAVFLLRRDACVKPKSKVTASAPTKPGIGTVGTAKNAAGAVQVDSGKADQIAVEQAAEEGVVPTEEQNVTEVAEEQVQMGEQHRPGSEAVMVDTHDEDNKKALRHEALQQAQSVFDWLHSVCTLSSYILPCAPTPFQVLQQCCRLLGHPLQRPPQHLAQYRLRPDVVRQLSEPALAEVGGQLPLPSSHAQMTDNDRESSTESSSTLSRLDDESLVDMAT</sequence>
<dbReference type="PANTHER" id="PTHR15660:SF1">
    <property type="entry name" value="BRISC AND BRCA1-A COMPLEX MEMBER 1"/>
    <property type="match status" value="1"/>
</dbReference>
<organism evidence="7 8">
    <name type="scientific">Tropilaelaps mercedesae</name>
    <dbReference type="NCBI Taxonomy" id="418985"/>
    <lineage>
        <taxon>Eukaryota</taxon>
        <taxon>Metazoa</taxon>
        <taxon>Ecdysozoa</taxon>
        <taxon>Arthropoda</taxon>
        <taxon>Chelicerata</taxon>
        <taxon>Arachnida</taxon>
        <taxon>Acari</taxon>
        <taxon>Parasitiformes</taxon>
        <taxon>Mesostigmata</taxon>
        <taxon>Gamasina</taxon>
        <taxon>Dermanyssoidea</taxon>
        <taxon>Laelapidae</taxon>
        <taxon>Tropilaelaps</taxon>
    </lineage>
</organism>
<keyword evidence="3" id="KW-0227">DNA damage</keyword>
<evidence type="ECO:0000313" key="8">
    <source>
        <dbReference type="Proteomes" id="UP000192247"/>
    </source>
</evidence>
<evidence type="ECO:0000256" key="1">
    <source>
        <dbReference type="ARBA" id="ARBA00004123"/>
    </source>
</evidence>